<reference evidence="2" key="1">
    <citation type="submission" date="2016-11" db="UniProtKB">
        <authorList>
            <consortium name="WormBaseParasite"/>
        </authorList>
    </citation>
    <scope>IDENTIFICATION</scope>
    <source>
        <strain evidence="2">KR3021</strain>
    </source>
</reference>
<evidence type="ECO:0000313" key="2">
    <source>
        <dbReference type="WBParaSite" id="RSKR_0000626900.1"/>
    </source>
</evidence>
<dbReference type="Proteomes" id="UP000095286">
    <property type="component" value="Unplaced"/>
</dbReference>
<evidence type="ECO:0000313" key="1">
    <source>
        <dbReference type="Proteomes" id="UP000095286"/>
    </source>
</evidence>
<accession>A0AC35U0R2</accession>
<name>A0AC35U0R2_9BILA</name>
<organism evidence="1 2">
    <name type="scientific">Rhabditophanes sp. KR3021</name>
    <dbReference type="NCBI Taxonomy" id="114890"/>
    <lineage>
        <taxon>Eukaryota</taxon>
        <taxon>Metazoa</taxon>
        <taxon>Ecdysozoa</taxon>
        <taxon>Nematoda</taxon>
        <taxon>Chromadorea</taxon>
        <taxon>Rhabditida</taxon>
        <taxon>Tylenchina</taxon>
        <taxon>Panagrolaimomorpha</taxon>
        <taxon>Strongyloidoidea</taxon>
        <taxon>Alloionematidae</taxon>
        <taxon>Rhabditophanes</taxon>
    </lineage>
</organism>
<sequence>MKRRSPTTITSDSPTTTPILTNGPDSEVTVNQAKRIKQDLAQEDEIIGGCIMKQPTTNHHLPSTLPGSGGDNGTASITADKADVSTSSSGKSDNHLTSPTANPFTREGKVELRLLLPTKHAGAVIGKGGEVIKGLRLRYNAMINIPDKKMPERVLTIISEPDQLMLIFNEILPKIIEEQKHAEDHEMRIIVHQSHAGAVIGRAGSKIKELREKSNAALKVFSDLCPNSTDRVIQVTGNQEKISTAVGLICEYVRTLSIKGQAYNYDAMNYNGANFNAYGGYPGPLAGRGGTNMHHHFPGPPPQHQNNRGGPHMNRGGDNRPPYFEYNRHQQMQGGGPPMYNVRRSENSFSGPPPGFNSGPRHQSQQQQNPINSVDLARQQQPTIQQGGSVNNYANNSGEQITTSQVSVPSNLGGAIIGKGGEKIKQIRNQSGARIDVEPSQGNNQPERIITISGTYSQIQMAQYLLQNCLASAKSIEAGPNSGTGNKKQYFGNAPQRY</sequence>
<protein>
    <submittedName>
        <fullName evidence="2">Heterogeneous nuclear ribonucleoprotein K</fullName>
    </submittedName>
</protein>
<proteinExistence type="predicted"/>
<dbReference type="WBParaSite" id="RSKR_0000626900.1">
    <property type="protein sequence ID" value="RSKR_0000626900.1"/>
    <property type="gene ID" value="RSKR_0000626900"/>
</dbReference>